<organism evidence="1">
    <name type="scientific">Bordetella phage LK3</name>
    <dbReference type="NCBI Taxonomy" id="1926943"/>
    <lineage>
        <taxon>Viruses</taxon>
        <taxon>Duplodnaviria</taxon>
        <taxon>Heunggongvirae</taxon>
        <taxon>Uroviricota</taxon>
        <taxon>Caudoviricetes</taxon>
        <taxon>Mesyanzhinovviridae</taxon>
        <taxon>Rabinowitzvirinae</taxon>
        <taxon>Vojvodinavirus</taxon>
        <taxon>Vojvodinavirus CN1</taxon>
        <taxon>Bordetella virus CN1</taxon>
    </lineage>
</organism>
<proteinExistence type="predicted"/>
<name>A0A2D0W8X6_9CAUD</name>
<dbReference type="Proteomes" id="UP000241389">
    <property type="component" value="Segment"/>
</dbReference>
<gene>
    <name evidence="1" type="ORF">LK3_52</name>
</gene>
<evidence type="ECO:0000313" key="1">
    <source>
        <dbReference type="EMBL" id="APL99083.1"/>
    </source>
</evidence>
<dbReference type="InterPro" id="IPR010982">
    <property type="entry name" value="Lambda_DNA-bd_dom_sf"/>
</dbReference>
<protein>
    <submittedName>
        <fullName evidence="1">Putative repressor</fullName>
    </submittedName>
</protein>
<dbReference type="GO" id="GO:0003677">
    <property type="term" value="F:DNA binding"/>
    <property type="evidence" value="ECO:0007669"/>
    <property type="project" value="InterPro"/>
</dbReference>
<dbReference type="EMBL" id="KX961385">
    <property type="protein sequence ID" value="APL99083.1"/>
    <property type="molecule type" value="Genomic_DNA"/>
</dbReference>
<reference evidence="1" key="1">
    <citation type="submission" date="2016-10" db="EMBL/GenBank/DDBJ databases">
        <title>vB_BbrS_LK3 siphovirus of Bordetella bronchiseptica: our friend or foe?</title>
        <authorList>
            <person name="Petrovic A."/>
            <person name="Doffkay Z."/>
            <person name="Rakhely G."/>
            <person name="Knezevic P."/>
        </authorList>
    </citation>
    <scope>NUCLEOTIDE SEQUENCE [LARGE SCALE GENOMIC DNA]</scope>
</reference>
<dbReference type="SUPFAM" id="SSF47413">
    <property type="entry name" value="lambda repressor-like DNA-binding domains"/>
    <property type="match status" value="2"/>
</dbReference>
<accession>A0A2D0W8X6</accession>
<sequence length="104" mass="12248">MTPTKGESLLLWRRRKGLNQVQAASEYNVHPDRYREWEADRRTEDQPRQHLGELKPHELCVLARRRAGQTQRQVAAAIGMTRLWVIKMEEGAAPVERLREYWGI</sequence>